<accession>E6TVR0</accession>
<protein>
    <submittedName>
        <fullName evidence="2">Acyltransferase 3</fullName>
    </submittedName>
</protein>
<feature type="transmembrane region" description="Helical" evidence="1">
    <location>
        <begin position="37"/>
        <end position="56"/>
    </location>
</feature>
<feature type="transmembrane region" description="Helical" evidence="1">
    <location>
        <begin position="12"/>
        <end position="31"/>
    </location>
</feature>
<evidence type="ECO:0000313" key="3">
    <source>
        <dbReference type="Proteomes" id="UP000001401"/>
    </source>
</evidence>
<keyword evidence="2" id="KW-0012">Acyltransferase</keyword>
<dbReference type="KEGG" id="bco:Bcell_3954"/>
<dbReference type="Proteomes" id="UP000001401">
    <property type="component" value="Chromosome"/>
</dbReference>
<dbReference type="EMBL" id="CP002394">
    <property type="protein sequence ID" value="ADU32188.1"/>
    <property type="molecule type" value="Genomic_DNA"/>
</dbReference>
<gene>
    <name evidence="2" type="ordered locus">Bcell_3954</name>
</gene>
<keyword evidence="2" id="KW-0808">Transferase</keyword>
<organism evidence="2 3">
    <name type="scientific">Evansella cellulosilytica (strain ATCC 21833 / DSM 2522 / FERM P-1141 / JCM 9156 / N-4)</name>
    <name type="common">Bacillus cellulosilyticus</name>
    <dbReference type="NCBI Taxonomy" id="649639"/>
    <lineage>
        <taxon>Bacteria</taxon>
        <taxon>Bacillati</taxon>
        <taxon>Bacillota</taxon>
        <taxon>Bacilli</taxon>
        <taxon>Bacillales</taxon>
        <taxon>Bacillaceae</taxon>
        <taxon>Evansella</taxon>
    </lineage>
</organism>
<dbReference type="GO" id="GO:0016746">
    <property type="term" value="F:acyltransferase activity"/>
    <property type="evidence" value="ECO:0007669"/>
    <property type="project" value="UniProtKB-KW"/>
</dbReference>
<keyword evidence="1" id="KW-0472">Membrane</keyword>
<dbReference type="AlphaFoldDB" id="E6TVR0"/>
<evidence type="ECO:0000256" key="1">
    <source>
        <dbReference type="SAM" id="Phobius"/>
    </source>
</evidence>
<dbReference type="RefSeq" id="WP_013490518.1">
    <property type="nucleotide sequence ID" value="NC_014829.1"/>
</dbReference>
<sequence length="68" mass="7653">MVLRYLRVKWAEILIGNIIAIAIAVLLALLLNITIHYIILILGAIGSCVFVQFLNYRKWLRNGATTAN</sequence>
<keyword evidence="1" id="KW-0812">Transmembrane</keyword>
<keyword evidence="1" id="KW-1133">Transmembrane helix</keyword>
<keyword evidence="3" id="KW-1185">Reference proteome</keyword>
<evidence type="ECO:0000313" key="2">
    <source>
        <dbReference type="EMBL" id="ADU32188.1"/>
    </source>
</evidence>
<dbReference type="HOGENOM" id="CLU_2785121_0_0_9"/>
<name>E6TVR0_EVAC2</name>
<proteinExistence type="predicted"/>
<dbReference type="STRING" id="649639.Bcell_3954"/>
<reference evidence="2" key="1">
    <citation type="submission" date="2010-12" db="EMBL/GenBank/DDBJ databases">
        <title>Complete sequence of Bacillus cellulosilyticus DSM 2522.</title>
        <authorList>
            <consortium name="US DOE Joint Genome Institute"/>
            <person name="Lucas S."/>
            <person name="Copeland A."/>
            <person name="Lapidus A."/>
            <person name="Cheng J.-F."/>
            <person name="Bruce D."/>
            <person name="Goodwin L."/>
            <person name="Pitluck S."/>
            <person name="Chertkov O."/>
            <person name="Detter J.C."/>
            <person name="Han C."/>
            <person name="Tapia R."/>
            <person name="Land M."/>
            <person name="Hauser L."/>
            <person name="Jeffries C."/>
            <person name="Kyrpides N."/>
            <person name="Ivanova N."/>
            <person name="Mikhailova N."/>
            <person name="Brumm P."/>
            <person name="Mead D."/>
            <person name="Woyke T."/>
        </authorList>
    </citation>
    <scope>NUCLEOTIDE SEQUENCE [LARGE SCALE GENOMIC DNA]</scope>
    <source>
        <strain evidence="2">DSM 2522</strain>
    </source>
</reference>
<dbReference type="OrthoDB" id="10009554at2"/>